<evidence type="ECO:0000256" key="2">
    <source>
        <dbReference type="ARBA" id="ARBA00022475"/>
    </source>
</evidence>
<sequence length="398" mass="42820">MIVSAPTDYREAARRRLPRFLFDYIDGGAVTESTMDNNQRELAGIALRQRVLPGIAEPTLETQVMGSRWAMPVVLGPVGATGMYARRGEVQAARAAQKAGVPYTLSTVSVCPIEEVARGAQGQLWSQLYVLRDRGYMRNALERSWTAGMKTLVFTVDMPVPGSRYRDNRSGMSGPGATMRQYLQALAHPHWALDVGLLGRPLSFGNIEAYEGRPMSMSGYKDFLGANFDPTIGWHDLEWIRESWKGELVIKGILDPDDARDAVRLGADGIIVSNHGGRQLDGAIPTARALPRIADAVGDDLTILADSGVRSGLDVVRMMALGAKGVMLGRAYIYALAAAGEKGVSHLLSLFAADMKVTMTLTGAASPDRIDASSLDEVERYIAAGRASPAQPDGAADA</sequence>
<keyword evidence="3" id="KW-0285">Flavoprotein</keyword>
<dbReference type="InterPro" id="IPR037396">
    <property type="entry name" value="FMN_HAD"/>
</dbReference>
<dbReference type="EMBL" id="BTFW01000003">
    <property type="protein sequence ID" value="GMM62592.1"/>
    <property type="molecule type" value="Genomic_DNA"/>
</dbReference>
<evidence type="ECO:0000256" key="3">
    <source>
        <dbReference type="ARBA" id="ARBA00022630"/>
    </source>
</evidence>
<dbReference type="PROSITE" id="PS51349">
    <property type="entry name" value="FMN_HYDROXY_ACID_DH_2"/>
    <property type="match status" value="1"/>
</dbReference>
<dbReference type="CDD" id="cd02809">
    <property type="entry name" value="alpha_hydroxyacid_oxid_FMN"/>
    <property type="match status" value="1"/>
</dbReference>
<comment type="similarity">
    <text evidence="7">Belongs to the FMN-dependent alpha-hydroxy acid dehydrogenase family.</text>
</comment>
<dbReference type="InterPro" id="IPR000262">
    <property type="entry name" value="FMN-dep_DH"/>
</dbReference>
<dbReference type="NCBIfam" id="NF033901">
    <property type="entry name" value="L_lactate_LldD"/>
    <property type="match status" value="1"/>
</dbReference>
<dbReference type="PROSITE" id="PS00557">
    <property type="entry name" value="FMN_HYDROXY_ACID_DH_1"/>
    <property type="match status" value="1"/>
</dbReference>
<name>A0ABQ6PDC4_9SPHN</name>
<dbReference type="PANTHER" id="PTHR10578">
    <property type="entry name" value="S -2-HYDROXY-ACID OXIDASE-RELATED"/>
    <property type="match status" value="1"/>
</dbReference>
<feature type="domain" description="FMN hydroxy acid dehydrogenase" evidence="8">
    <location>
        <begin position="1"/>
        <end position="380"/>
    </location>
</feature>
<dbReference type="Pfam" id="PF01070">
    <property type="entry name" value="FMN_dh"/>
    <property type="match status" value="1"/>
</dbReference>
<dbReference type="Proteomes" id="UP001187221">
    <property type="component" value="Unassembled WGS sequence"/>
</dbReference>
<keyword evidence="2" id="KW-1003">Cell membrane</keyword>
<keyword evidence="4" id="KW-0288">FMN</keyword>
<dbReference type="InterPro" id="IPR008259">
    <property type="entry name" value="FMN_hydac_DH_AS"/>
</dbReference>
<protein>
    <submittedName>
        <fullName evidence="9">FMN-dependent L-lactate dehydrogenase LldD</fullName>
    </submittedName>
</protein>
<dbReference type="NCBIfam" id="NF008398">
    <property type="entry name" value="PRK11197.1"/>
    <property type="match status" value="1"/>
</dbReference>
<keyword evidence="5" id="KW-0560">Oxidoreductase</keyword>
<evidence type="ECO:0000256" key="1">
    <source>
        <dbReference type="ARBA" id="ARBA00001917"/>
    </source>
</evidence>
<reference evidence="9 10" key="1">
    <citation type="submission" date="2023-06" db="EMBL/GenBank/DDBJ databases">
        <title>Draft genome sequence of Novosphingobium sp. strain IK01.</title>
        <authorList>
            <person name="Hatamoto M."/>
            <person name="Ikarashi T."/>
            <person name="Yamaguchi T."/>
        </authorList>
    </citation>
    <scope>NUCLEOTIDE SEQUENCE [LARGE SCALE GENOMIC DNA]</scope>
    <source>
        <strain evidence="9 10">IK01</strain>
    </source>
</reference>
<evidence type="ECO:0000256" key="7">
    <source>
        <dbReference type="ARBA" id="ARBA00024042"/>
    </source>
</evidence>
<dbReference type="PANTHER" id="PTHR10578:SF85">
    <property type="entry name" value="L-LACTATE DEHYDROGENASE"/>
    <property type="match status" value="1"/>
</dbReference>
<comment type="caution">
    <text evidence="9">The sequence shown here is derived from an EMBL/GenBank/DDBJ whole genome shotgun (WGS) entry which is preliminary data.</text>
</comment>
<dbReference type="SUPFAM" id="SSF51395">
    <property type="entry name" value="FMN-linked oxidoreductases"/>
    <property type="match status" value="1"/>
</dbReference>
<dbReference type="InterPro" id="IPR012133">
    <property type="entry name" value="Alpha-hydoxy_acid_DH_FMN"/>
</dbReference>
<evidence type="ECO:0000313" key="9">
    <source>
        <dbReference type="EMBL" id="GMM62592.1"/>
    </source>
</evidence>
<dbReference type="RefSeq" id="WP_317976289.1">
    <property type="nucleotide sequence ID" value="NZ_BTFW01000003.1"/>
</dbReference>
<evidence type="ECO:0000256" key="5">
    <source>
        <dbReference type="ARBA" id="ARBA00023002"/>
    </source>
</evidence>
<dbReference type="InterPro" id="IPR013785">
    <property type="entry name" value="Aldolase_TIM"/>
</dbReference>
<evidence type="ECO:0000256" key="6">
    <source>
        <dbReference type="ARBA" id="ARBA00023136"/>
    </source>
</evidence>
<proteinExistence type="inferred from homology"/>
<evidence type="ECO:0000259" key="8">
    <source>
        <dbReference type="PROSITE" id="PS51349"/>
    </source>
</evidence>
<keyword evidence="6" id="KW-0472">Membrane</keyword>
<keyword evidence="10" id="KW-1185">Reference proteome</keyword>
<evidence type="ECO:0000256" key="4">
    <source>
        <dbReference type="ARBA" id="ARBA00022643"/>
    </source>
</evidence>
<accession>A0ABQ6PDC4</accession>
<dbReference type="InterPro" id="IPR020920">
    <property type="entry name" value="LldD"/>
</dbReference>
<dbReference type="Gene3D" id="3.20.20.70">
    <property type="entry name" value="Aldolase class I"/>
    <property type="match status" value="1"/>
</dbReference>
<comment type="cofactor">
    <cofactor evidence="1">
        <name>FMN</name>
        <dbReference type="ChEBI" id="CHEBI:58210"/>
    </cofactor>
</comment>
<gene>
    <name evidence="9" type="primary">lldD_2</name>
    <name evidence="9" type="ORF">NUTIK01_33690</name>
</gene>
<dbReference type="PIRSF" id="PIRSF000138">
    <property type="entry name" value="Al-hdrx_acd_dh"/>
    <property type="match status" value="1"/>
</dbReference>
<organism evidence="9 10">
    <name type="scientific">Novosphingobium pituita</name>
    <dbReference type="NCBI Taxonomy" id="3056842"/>
    <lineage>
        <taxon>Bacteria</taxon>
        <taxon>Pseudomonadati</taxon>
        <taxon>Pseudomonadota</taxon>
        <taxon>Alphaproteobacteria</taxon>
        <taxon>Sphingomonadales</taxon>
        <taxon>Sphingomonadaceae</taxon>
        <taxon>Novosphingobium</taxon>
    </lineage>
</organism>
<evidence type="ECO:0000313" key="10">
    <source>
        <dbReference type="Proteomes" id="UP001187221"/>
    </source>
</evidence>